<dbReference type="OrthoDB" id="2013972at2759"/>
<reference evidence="3 4" key="1">
    <citation type="submission" date="2014-04" db="EMBL/GenBank/DDBJ databases">
        <title>Evolutionary Origins and Diversification of the Mycorrhizal Mutualists.</title>
        <authorList>
            <consortium name="DOE Joint Genome Institute"/>
            <consortium name="Mycorrhizal Genomics Consortium"/>
            <person name="Kohler A."/>
            <person name="Kuo A."/>
            <person name="Nagy L.G."/>
            <person name="Floudas D."/>
            <person name="Copeland A."/>
            <person name="Barry K.W."/>
            <person name="Cichocki N."/>
            <person name="Veneault-Fourrey C."/>
            <person name="LaButti K."/>
            <person name="Lindquist E.A."/>
            <person name="Lipzen A."/>
            <person name="Lundell T."/>
            <person name="Morin E."/>
            <person name="Murat C."/>
            <person name="Riley R."/>
            <person name="Ohm R."/>
            <person name="Sun H."/>
            <person name="Tunlid A."/>
            <person name="Henrissat B."/>
            <person name="Grigoriev I.V."/>
            <person name="Hibbett D.S."/>
            <person name="Martin F."/>
        </authorList>
    </citation>
    <scope>NUCLEOTIDE SEQUENCE [LARGE SCALE GENOMIC DNA]</scope>
    <source>
        <strain evidence="3 4">MD-312</strain>
    </source>
</reference>
<gene>
    <name evidence="3" type="ORF">HYDPIDRAFT_40094</name>
</gene>
<dbReference type="PANTHER" id="PTHR43591">
    <property type="entry name" value="METHYLTRANSFERASE"/>
    <property type="match status" value="1"/>
</dbReference>
<dbReference type="InterPro" id="IPR029063">
    <property type="entry name" value="SAM-dependent_MTases_sf"/>
</dbReference>
<feature type="compositionally biased region" description="Polar residues" evidence="1">
    <location>
        <begin position="1"/>
        <end position="11"/>
    </location>
</feature>
<proteinExistence type="predicted"/>
<keyword evidence="4" id="KW-1185">Reference proteome</keyword>
<dbReference type="HOGENOM" id="CLU_010595_2_3_1"/>
<protein>
    <recommendedName>
        <fullName evidence="2">Methyltransferase domain-containing protein</fullName>
    </recommendedName>
</protein>
<dbReference type="AlphaFoldDB" id="A0A0C9WFK5"/>
<feature type="region of interest" description="Disordered" evidence="1">
    <location>
        <begin position="1"/>
        <end position="26"/>
    </location>
</feature>
<accession>A0A0C9WFK5</accession>
<dbReference type="EMBL" id="KN839845">
    <property type="protein sequence ID" value="KIJ64916.1"/>
    <property type="molecule type" value="Genomic_DNA"/>
</dbReference>
<evidence type="ECO:0000313" key="4">
    <source>
        <dbReference type="Proteomes" id="UP000053820"/>
    </source>
</evidence>
<dbReference type="InterPro" id="IPR041698">
    <property type="entry name" value="Methyltransf_25"/>
</dbReference>
<organism evidence="3 4">
    <name type="scientific">Hydnomerulius pinastri MD-312</name>
    <dbReference type="NCBI Taxonomy" id="994086"/>
    <lineage>
        <taxon>Eukaryota</taxon>
        <taxon>Fungi</taxon>
        <taxon>Dikarya</taxon>
        <taxon>Basidiomycota</taxon>
        <taxon>Agaricomycotina</taxon>
        <taxon>Agaricomycetes</taxon>
        <taxon>Agaricomycetidae</taxon>
        <taxon>Boletales</taxon>
        <taxon>Boletales incertae sedis</taxon>
        <taxon>Leucogyrophana</taxon>
    </lineage>
</organism>
<evidence type="ECO:0000313" key="3">
    <source>
        <dbReference type="EMBL" id="KIJ64916.1"/>
    </source>
</evidence>
<dbReference type="Gene3D" id="3.40.50.150">
    <property type="entry name" value="Vaccinia Virus protein VP39"/>
    <property type="match status" value="1"/>
</dbReference>
<dbReference type="PANTHER" id="PTHR43591:SF24">
    <property type="entry name" value="2-METHOXY-6-POLYPRENYL-1,4-BENZOQUINOL METHYLASE, MITOCHONDRIAL"/>
    <property type="match status" value="1"/>
</dbReference>
<dbReference type="CDD" id="cd02440">
    <property type="entry name" value="AdoMet_MTases"/>
    <property type="match status" value="1"/>
</dbReference>
<dbReference type="SUPFAM" id="SSF53335">
    <property type="entry name" value="S-adenosyl-L-methionine-dependent methyltransferases"/>
    <property type="match status" value="1"/>
</dbReference>
<dbReference type="GO" id="GO:0008168">
    <property type="term" value="F:methyltransferase activity"/>
    <property type="evidence" value="ECO:0007669"/>
    <property type="project" value="TreeGrafter"/>
</dbReference>
<name>A0A0C9WFK5_9AGAM</name>
<sequence length="303" mass="33708">MVTSPSNTTPSLLGGREYHDTTSNYSLPKDAKEHYRLDVQHDVIKDIAGGNYVAPLQNYEGAVRDILDLGCGNGRWAIEIAQEFPAANVIGVDLSPVEKELLPQNCKFIVADITMFPLPFEDSSFDVVQMRIVPSLPDRSKIIPEIYRVLRPNGFVLFLEPSHVISRTLPGRIQSPAFADGDRLIALSPHTNGRDWSIAEVIRGMLLNSKREGGESMFHAIGEITIHLPVGTWPEDPKRAQQGAIGAEMQIHLYDGFGPMLIKHDLISEGGFKDLMDKLTAETNDHSLQLEQPFVFAWGQKRL</sequence>
<dbReference type="Proteomes" id="UP000053820">
    <property type="component" value="Unassembled WGS sequence"/>
</dbReference>
<feature type="domain" description="Methyltransferase" evidence="2">
    <location>
        <begin position="66"/>
        <end position="154"/>
    </location>
</feature>
<evidence type="ECO:0000256" key="1">
    <source>
        <dbReference type="SAM" id="MobiDB-lite"/>
    </source>
</evidence>
<dbReference type="Pfam" id="PF13649">
    <property type="entry name" value="Methyltransf_25"/>
    <property type="match status" value="1"/>
</dbReference>
<evidence type="ECO:0000259" key="2">
    <source>
        <dbReference type="Pfam" id="PF13649"/>
    </source>
</evidence>